<evidence type="ECO:0000256" key="1">
    <source>
        <dbReference type="ARBA" id="ARBA00005771"/>
    </source>
</evidence>
<evidence type="ECO:0000256" key="2">
    <source>
        <dbReference type="ARBA" id="ARBA00022679"/>
    </source>
</evidence>
<dbReference type="Proteomes" id="UP001164746">
    <property type="component" value="Chromosome 17"/>
</dbReference>
<feature type="domain" description="Sulfotransferase" evidence="3">
    <location>
        <begin position="50"/>
        <end position="116"/>
    </location>
</feature>
<dbReference type="SUPFAM" id="SSF52540">
    <property type="entry name" value="P-loop containing nucleoside triphosphate hydrolases"/>
    <property type="match status" value="1"/>
</dbReference>
<accession>A0ABY7GBL1</accession>
<name>A0ABY7GBL1_MYAAR</name>
<protein>
    <submittedName>
        <fullName evidence="4">ST6B1-like protein</fullName>
    </submittedName>
</protein>
<reference evidence="4" key="1">
    <citation type="submission" date="2022-11" db="EMBL/GenBank/DDBJ databases">
        <title>Centuries of genome instability and evolution in soft-shell clam transmissible cancer (bioRxiv).</title>
        <authorList>
            <person name="Hart S.F.M."/>
            <person name="Yonemitsu M.A."/>
            <person name="Giersch R.M."/>
            <person name="Beal B.F."/>
            <person name="Arriagada G."/>
            <person name="Davis B.W."/>
            <person name="Ostrander E.A."/>
            <person name="Goff S.P."/>
            <person name="Metzger M.J."/>
        </authorList>
    </citation>
    <scope>NUCLEOTIDE SEQUENCE</scope>
    <source>
        <strain evidence="4">MELC-2E11</strain>
        <tissue evidence="4">Siphon/mantle</tissue>
    </source>
</reference>
<dbReference type="Pfam" id="PF00685">
    <property type="entry name" value="Sulfotransfer_1"/>
    <property type="match status" value="1"/>
</dbReference>
<gene>
    <name evidence="4" type="ORF">MAR_033028</name>
</gene>
<keyword evidence="5" id="KW-1185">Reference proteome</keyword>
<organism evidence="4 5">
    <name type="scientific">Mya arenaria</name>
    <name type="common">Soft-shell clam</name>
    <dbReference type="NCBI Taxonomy" id="6604"/>
    <lineage>
        <taxon>Eukaryota</taxon>
        <taxon>Metazoa</taxon>
        <taxon>Spiralia</taxon>
        <taxon>Lophotrochozoa</taxon>
        <taxon>Mollusca</taxon>
        <taxon>Bivalvia</taxon>
        <taxon>Autobranchia</taxon>
        <taxon>Heteroconchia</taxon>
        <taxon>Euheterodonta</taxon>
        <taxon>Imparidentia</taxon>
        <taxon>Neoheterodontei</taxon>
        <taxon>Myida</taxon>
        <taxon>Myoidea</taxon>
        <taxon>Myidae</taxon>
        <taxon>Mya</taxon>
    </lineage>
</organism>
<sequence>MEFVKGSVRDAAGNGFDTVTFGDLVLPARFGEQSYEKQLESIKNFQYQDHDIFICSFIKTVPPGSYFNFYKKWKQYLKENNPNIILVHYENLKKNGVAELKRISEFLNVENTDERLGIVGDWKNHFTVAQSEIFDTLEEKFKDDIFTV</sequence>
<dbReference type="PANTHER" id="PTHR11783">
    <property type="entry name" value="SULFOTRANSFERASE SULT"/>
    <property type="match status" value="1"/>
</dbReference>
<comment type="similarity">
    <text evidence="1">Belongs to the sulfotransferase 1 family.</text>
</comment>
<dbReference type="InterPro" id="IPR027417">
    <property type="entry name" value="P-loop_NTPase"/>
</dbReference>
<keyword evidence="2" id="KW-0808">Transferase</keyword>
<dbReference type="Gene3D" id="3.40.50.300">
    <property type="entry name" value="P-loop containing nucleotide triphosphate hydrolases"/>
    <property type="match status" value="1"/>
</dbReference>
<dbReference type="EMBL" id="CP111028">
    <property type="protein sequence ID" value="WAR30486.1"/>
    <property type="molecule type" value="Genomic_DNA"/>
</dbReference>
<dbReference type="InterPro" id="IPR000863">
    <property type="entry name" value="Sulfotransferase_dom"/>
</dbReference>
<proteinExistence type="inferred from homology"/>
<evidence type="ECO:0000313" key="4">
    <source>
        <dbReference type="EMBL" id="WAR30486.1"/>
    </source>
</evidence>
<evidence type="ECO:0000313" key="5">
    <source>
        <dbReference type="Proteomes" id="UP001164746"/>
    </source>
</evidence>
<evidence type="ECO:0000259" key="3">
    <source>
        <dbReference type="Pfam" id="PF00685"/>
    </source>
</evidence>